<evidence type="ECO:0000259" key="3">
    <source>
        <dbReference type="Pfam" id="PF00534"/>
    </source>
</evidence>
<evidence type="ECO:0000256" key="2">
    <source>
        <dbReference type="ARBA" id="ARBA00022679"/>
    </source>
</evidence>
<feature type="domain" description="Glycosyl transferase family 1" evidence="3">
    <location>
        <begin position="187"/>
        <end position="342"/>
    </location>
</feature>
<accession>V5S9A1</accession>
<dbReference type="EMBL" id="CP006912">
    <property type="protein sequence ID" value="AHB47213.1"/>
    <property type="molecule type" value="Genomic_DNA"/>
</dbReference>
<proteinExistence type="predicted"/>
<dbReference type="STRING" id="1029756.W911_00475"/>
<dbReference type="HOGENOM" id="CLU_009583_36_1_5"/>
<dbReference type="PANTHER" id="PTHR12526">
    <property type="entry name" value="GLYCOSYLTRANSFERASE"/>
    <property type="match status" value="1"/>
</dbReference>
<dbReference type="Proteomes" id="UP000018542">
    <property type="component" value="Chromosome"/>
</dbReference>
<dbReference type="Gene3D" id="3.40.50.2000">
    <property type="entry name" value="Glycogen Phosphorylase B"/>
    <property type="match status" value="2"/>
</dbReference>
<keyword evidence="2 5" id="KW-0808">Transferase</keyword>
<evidence type="ECO:0000313" key="5">
    <source>
        <dbReference type="EMBL" id="AHB47213.1"/>
    </source>
</evidence>
<keyword evidence="6" id="KW-1185">Reference proteome</keyword>
<dbReference type="OrthoDB" id="185319at2"/>
<name>V5S9A1_9HYPH</name>
<gene>
    <name evidence="5" type="ORF">W911_00475</name>
</gene>
<dbReference type="PANTHER" id="PTHR12526:SF629">
    <property type="entry name" value="TEICHURONIC ACID BIOSYNTHESIS GLYCOSYLTRANSFERASE TUAH-RELATED"/>
    <property type="match status" value="1"/>
</dbReference>
<sequence length="367" mass="41454">MKSAHIATLHHRHDTRILLKQCVSLANEGYDVALFVSDGDGDEVFNGVNIVDVGRTGGRVAGRLVPMWRAARQARKFKPDVIHFHDGMFLPFAILLAAAGYRVIYDVHEDYPREVFAWRFSWPVRYAASVSYAVLEWIGGLMFTKILAATPHIARRFPKRKTHTIRNFPLHEELVASDATPYAMRAPHFAYVGKITVDRGIREVVDALPRIDKAQVILDLAGAFDPAALREEIERMPGWRHVLDRGWVGREDIARMLGGARAGLVVLHPRENYLYSYPIKLFEYMAAGLPVIVSDFPLWRHLIGDARCGLFVDPRDPAAIAQAMAWILDNPDEAEAMGERGRLAVEDEYNWAQESRTLLQCYRALAA</sequence>
<dbReference type="Pfam" id="PF13439">
    <property type="entry name" value="Glyco_transf_4"/>
    <property type="match status" value="1"/>
</dbReference>
<reference evidence="5 6" key="1">
    <citation type="journal article" date="2014" name="Genome Announc.">
        <title>Complete Genome Sequence of Hyphomicrobium nitrativorans Strain NL23, a Denitrifying Bacterium Isolated from Biofilm of a Methanol-Fed Denitrification System Treating Seawater at the Montreal Biodome.</title>
        <authorList>
            <person name="Martineau C."/>
            <person name="Villeneuve C."/>
            <person name="Mauffrey F."/>
            <person name="Villemur R."/>
        </authorList>
    </citation>
    <scope>NUCLEOTIDE SEQUENCE [LARGE SCALE GENOMIC DNA]</scope>
    <source>
        <strain evidence="5">NL23</strain>
    </source>
</reference>
<dbReference type="CDD" id="cd03794">
    <property type="entry name" value="GT4_WbuB-like"/>
    <property type="match status" value="1"/>
</dbReference>
<dbReference type="InterPro" id="IPR028098">
    <property type="entry name" value="Glyco_trans_4-like_N"/>
</dbReference>
<evidence type="ECO:0000313" key="6">
    <source>
        <dbReference type="Proteomes" id="UP000018542"/>
    </source>
</evidence>
<evidence type="ECO:0000256" key="1">
    <source>
        <dbReference type="ARBA" id="ARBA00022676"/>
    </source>
</evidence>
<dbReference type="KEGG" id="hni:W911_00475"/>
<dbReference type="InterPro" id="IPR001296">
    <property type="entry name" value="Glyco_trans_1"/>
</dbReference>
<evidence type="ECO:0000259" key="4">
    <source>
        <dbReference type="Pfam" id="PF13439"/>
    </source>
</evidence>
<organism evidence="5 6">
    <name type="scientific">Hyphomicrobium nitrativorans NL23</name>
    <dbReference type="NCBI Taxonomy" id="1029756"/>
    <lineage>
        <taxon>Bacteria</taxon>
        <taxon>Pseudomonadati</taxon>
        <taxon>Pseudomonadota</taxon>
        <taxon>Alphaproteobacteria</taxon>
        <taxon>Hyphomicrobiales</taxon>
        <taxon>Hyphomicrobiaceae</taxon>
        <taxon>Hyphomicrobium</taxon>
    </lineage>
</organism>
<protein>
    <submittedName>
        <fullName evidence="5">Glycosyl transferase</fullName>
    </submittedName>
</protein>
<dbReference type="AlphaFoldDB" id="V5S9A1"/>
<dbReference type="PATRIC" id="fig|1029756.8.peg.104"/>
<dbReference type="SUPFAM" id="SSF53756">
    <property type="entry name" value="UDP-Glycosyltransferase/glycogen phosphorylase"/>
    <property type="match status" value="1"/>
</dbReference>
<dbReference type="Pfam" id="PF00534">
    <property type="entry name" value="Glycos_transf_1"/>
    <property type="match status" value="1"/>
</dbReference>
<keyword evidence="1" id="KW-0328">Glycosyltransferase</keyword>
<dbReference type="GO" id="GO:0016757">
    <property type="term" value="F:glycosyltransferase activity"/>
    <property type="evidence" value="ECO:0007669"/>
    <property type="project" value="UniProtKB-KW"/>
</dbReference>
<feature type="domain" description="Glycosyltransferase subfamily 4-like N-terminal" evidence="4">
    <location>
        <begin position="22"/>
        <end position="155"/>
    </location>
</feature>